<organism evidence="1 2">
    <name type="scientific">Melastoma candidum</name>
    <dbReference type="NCBI Taxonomy" id="119954"/>
    <lineage>
        <taxon>Eukaryota</taxon>
        <taxon>Viridiplantae</taxon>
        <taxon>Streptophyta</taxon>
        <taxon>Embryophyta</taxon>
        <taxon>Tracheophyta</taxon>
        <taxon>Spermatophyta</taxon>
        <taxon>Magnoliopsida</taxon>
        <taxon>eudicotyledons</taxon>
        <taxon>Gunneridae</taxon>
        <taxon>Pentapetalae</taxon>
        <taxon>rosids</taxon>
        <taxon>malvids</taxon>
        <taxon>Myrtales</taxon>
        <taxon>Melastomataceae</taxon>
        <taxon>Melastomatoideae</taxon>
        <taxon>Melastomateae</taxon>
        <taxon>Melastoma</taxon>
    </lineage>
</organism>
<evidence type="ECO:0000313" key="2">
    <source>
        <dbReference type="Proteomes" id="UP001057402"/>
    </source>
</evidence>
<reference evidence="2" key="1">
    <citation type="journal article" date="2023" name="Front. Plant Sci.">
        <title>Chromosomal-level genome assembly of Melastoma candidum provides insights into trichome evolution.</title>
        <authorList>
            <person name="Zhong Y."/>
            <person name="Wu W."/>
            <person name="Sun C."/>
            <person name="Zou P."/>
            <person name="Liu Y."/>
            <person name="Dai S."/>
            <person name="Zhou R."/>
        </authorList>
    </citation>
    <scope>NUCLEOTIDE SEQUENCE [LARGE SCALE GENOMIC DNA]</scope>
</reference>
<comment type="caution">
    <text evidence="1">The sequence shown here is derived from an EMBL/GenBank/DDBJ whole genome shotgun (WGS) entry which is preliminary data.</text>
</comment>
<name>A0ACB9QT09_9MYRT</name>
<proteinExistence type="predicted"/>
<dbReference type="EMBL" id="CM042884">
    <property type="protein sequence ID" value="KAI4368358.1"/>
    <property type="molecule type" value="Genomic_DNA"/>
</dbReference>
<gene>
    <name evidence="1" type="ORF">MLD38_016924</name>
</gene>
<accession>A0ACB9QT09</accession>
<sequence length="173" mass="19667">MEQSRLTLRRFELSDLDDFLKWASDPRVTRYLRWDAVASKGEALSLLEKKFVSHPWRLSVCLDGRSTGYVSARPGTGDDRCRVHVSYAIAAEHWGKGVATAALRMALPRVFGEFLEVRRVEALVEVENGASARVLEKVGFVKEGLLRKYCYCKGEIKDMFIYSFLVTDLDTLL</sequence>
<dbReference type="Proteomes" id="UP001057402">
    <property type="component" value="Chromosome 5"/>
</dbReference>
<keyword evidence="2" id="KW-1185">Reference proteome</keyword>
<protein>
    <submittedName>
        <fullName evidence="1">Uncharacterized protein</fullName>
    </submittedName>
</protein>
<evidence type="ECO:0000313" key="1">
    <source>
        <dbReference type="EMBL" id="KAI4368358.1"/>
    </source>
</evidence>